<dbReference type="Pfam" id="PF02358">
    <property type="entry name" value="Trehalose_PPase"/>
    <property type="match status" value="1"/>
</dbReference>
<dbReference type="InterPro" id="IPR036412">
    <property type="entry name" value="HAD-like_sf"/>
</dbReference>
<dbReference type="PANTHER" id="PTHR43768">
    <property type="entry name" value="TREHALOSE 6-PHOSPHATE PHOSPHATASE"/>
    <property type="match status" value="1"/>
</dbReference>
<evidence type="ECO:0000256" key="3">
    <source>
        <dbReference type="ARBA" id="ARBA00022801"/>
    </source>
</evidence>
<dbReference type="InterPro" id="IPR044651">
    <property type="entry name" value="OTSB-like"/>
</dbReference>
<reference evidence="5 6" key="1">
    <citation type="journal article" date="2015" name="Int. J. Syst. Evol. Microbiol.">
        <title>Erythrobacter atlanticus sp. nov., a bacterium from ocean sediment able to degrade polycyclic aromatic hydrocarbons.</title>
        <authorList>
            <person name="Zhuang L."/>
            <person name="Liu Y."/>
            <person name="Wang L."/>
            <person name="Wang W."/>
            <person name="Shao Z."/>
        </authorList>
    </citation>
    <scope>NUCLEOTIDE SEQUENCE [LARGE SCALE GENOMIC DNA]</scope>
    <source>
        <strain evidence="6">s21-N3</strain>
    </source>
</reference>
<dbReference type="RefSeq" id="WP_048885632.1">
    <property type="nucleotide sequence ID" value="NZ_CP011310.1"/>
</dbReference>
<dbReference type="Gene3D" id="3.30.70.1020">
    <property type="entry name" value="Trehalose-6-phosphate phosphatase related protein, domain 2"/>
    <property type="match status" value="1"/>
</dbReference>
<comment type="catalytic activity">
    <reaction evidence="4">
        <text>alpha,alpha-trehalose 6-phosphate + H2O = alpha,alpha-trehalose + phosphate</text>
        <dbReference type="Rhea" id="RHEA:23420"/>
        <dbReference type="ChEBI" id="CHEBI:15377"/>
        <dbReference type="ChEBI" id="CHEBI:16551"/>
        <dbReference type="ChEBI" id="CHEBI:43474"/>
        <dbReference type="ChEBI" id="CHEBI:58429"/>
        <dbReference type="EC" id="3.1.3.12"/>
    </reaction>
</comment>
<dbReference type="InterPro" id="IPR006379">
    <property type="entry name" value="HAD-SF_hydro_IIB"/>
</dbReference>
<comment type="similarity">
    <text evidence="2 4">Belongs to the trehalose phosphatase family.</text>
</comment>
<dbReference type="GO" id="GO:0005992">
    <property type="term" value="P:trehalose biosynthetic process"/>
    <property type="evidence" value="ECO:0007669"/>
    <property type="project" value="UniProtKB-UniPathway"/>
</dbReference>
<dbReference type="InterPro" id="IPR023214">
    <property type="entry name" value="HAD_sf"/>
</dbReference>
<dbReference type="EMBL" id="CP011310">
    <property type="protein sequence ID" value="AKQ42109.1"/>
    <property type="molecule type" value="Genomic_DNA"/>
</dbReference>
<comment type="function">
    <text evidence="4">Removes the phosphate from trehalose 6-phosphate to produce free trehalose.</text>
</comment>
<dbReference type="UniPathway" id="UPA00299"/>
<evidence type="ECO:0000256" key="2">
    <source>
        <dbReference type="ARBA" id="ARBA00008770"/>
    </source>
</evidence>
<keyword evidence="6" id="KW-1185">Reference proteome</keyword>
<dbReference type="KEGG" id="ery:CP97_08890"/>
<name>A0A0H4VG78_9SPHN</name>
<evidence type="ECO:0000313" key="6">
    <source>
        <dbReference type="Proteomes" id="UP000059113"/>
    </source>
</evidence>
<evidence type="ECO:0000256" key="4">
    <source>
        <dbReference type="RuleBase" id="RU361117"/>
    </source>
</evidence>
<comment type="pathway">
    <text evidence="1 4">Glycan biosynthesis; trehalose biosynthesis.</text>
</comment>
<dbReference type="Gene3D" id="3.40.50.1000">
    <property type="entry name" value="HAD superfamily/HAD-like"/>
    <property type="match status" value="1"/>
</dbReference>
<organism evidence="5 6">
    <name type="scientific">Aurantiacibacter atlanticus</name>
    <dbReference type="NCBI Taxonomy" id="1648404"/>
    <lineage>
        <taxon>Bacteria</taxon>
        <taxon>Pseudomonadati</taxon>
        <taxon>Pseudomonadota</taxon>
        <taxon>Alphaproteobacteria</taxon>
        <taxon>Sphingomonadales</taxon>
        <taxon>Erythrobacteraceae</taxon>
        <taxon>Aurantiacibacter</taxon>
    </lineage>
</organism>
<dbReference type="PANTHER" id="PTHR43768:SF3">
    <property type="entry name" value="TREHALOSE 6-PHOSPHATE PHOSPHATASE"/>
    <property type="match status" value="1"/>
</dbReference>
<gene>
    <name evidence="5" type="ORF">CP97_08890</name>
</gene>
<keyword evidence="4" id="KW-0460">Magnesium</keyword>
<dbReference type="Proteomes" id="UP000059113">
    <property type="component" value="Chromosome"/>
</dbReference>
<dbReference type="InterPro" id="IPR003337">
    <property type="entry name" value="Trehalose_PPase"/>
</dbReference>
<evidence type="ECO:0000313" key="5">
    <source>
        <dbReference type="EMBL" id="AKQ42109.1"/>
    </source>
</evidence>
<evidence type="ECO:0000256" key="1">
    <source>
        <dbReference type="ARBA" id="ARBA00005199"/>
    </source>
</evidence>
<dbReference type="SUPFAM" id="SSF56784">
    <property type="entry name" value="HAD-like"/>
    <property type="match status" value="1"/>
</dbReference>
<reference evidence="6" key="2">
    <citation type="submission" date="2015-04" db="EMBL/GenBank/DDBJ databases">
        <title>The complete genome sequence of Erythrobacter sp. s21-N3.</title>
        <authorList>
            <person name="Zhuang L."/>
            <person name="Liu Y."/>
            <person name="Shao Z."/>
        </authorList>
    </citation>
    <scope>NUCLEOTIDE SEQUENCE [LARGE SCALE GENOMIC DNA]</scope>
    <source>
        <strain evidence="6">s21-N3</strain>
    </source>
</reference>
<dbReference type="STRING" id="1648404.CP97_08890"/>
<protein>
    <recommendedName>
        <fullName evidence="4">Trehalose 6-phosphate phosphatase</fullName>
        <ecNumber evidence="4">3.1.3.12</ecNumber>
    </recommendedName>
</protein>
<dbReference type="OrthoDB" id="9814913at2"/>
<accession>A0A0H4VG78</accession>
<dbReference type="AlphaFoldDB" id="A0A0H4VG78"/>
<dbReference type="GO" id="GO:0004805">
    <property type="term" value="F:trehalose-phosphatase activity"/>
    <property type="evidence" value="ECO:0007669"/>
    <property type="project" value="UniProtKB-EC"/>
</dbReference>
<keyword evidence="3 4" id="KW-0378">Hydrolase</keyword>
<comment type="cofactor">
    <cofactor evidence="4">
        <name>Mg(2+)</name>
        <dbReference type="ChEBI" id="CHEBI:18420"/>
    </cofactor>
</comment>
<dbReference type="GO" id="GO:0046872">
    <property type="term" value="F:metal ion binding"/>
    <property type="evidence" value="ECO:0007669"/>
    <property type="project" value="UniProtKB-KW"/>
</dbReference>
<dbReference type="EC" id="3.1.3.12" evidence="4"/>
<dbReference type="NCBIfam" id="TIGR01484">
    <property type="entry name" value="HAD-SF-IIB"/>
    <property type="match status" value="1"/>
</dbReference>
<dbReference type="NCBIfam" id="TIGR00685">
    <property type="entry name" value="T6PP"/>
    <property type="match status" value="1"/>
</dbReference>
<dbReference type="PATRIC" id="fig|1648404.4.peg.1853"/>
<proteinExistence type="inferred from homology"/>
<keyword evidence="4" id="KW-0479">Metal-binding</keyword>
<sequence>MMAQNLPLPPDIQAISGERPLALFLDFDGTLIDIAPTPDGITVPPDLAARLTSLAEQLEGRLALVSGRAIPDLQDHLGIVGIACAGSHGSDCRAADGTPIGDEPDALSDEVLHEVGAFAAANGFALEDKPHGTALHYRANPELEEQGLAFAHALALQHGLAVKRGKRVIELVAQGADKAGAVRNLMQFAPFAGAFPVFVGDDITDEDGMRAAVEMGGFGIAVGDRPSENAVYALANPAAVQQWLHL</sequence>